<name>A0AAD4DJT0_9FUNG</name>
<feature type="active site" description="Proton donor/acceptor" evidence="9">
    <location>
        <position position="383"/>
    </location>
</feature>
<dbReference type="Proteomes" id="UP001194580">
    <property type="component" value="Unassembled WGS sequence"/>
</dbReference>
<dbReference type="InterPro" id="IPR010347">
    <property type="entry name" value="Tdp1"/>
</dbReference>
<evidence type="ECO:0000256" key="2">
    <source>
        <dbReference type="ARBA" id="ARBA00010205"/>
    </source>
</evidence>
<dbReference type="GO" id="GO:0004527">
    <property type="term" value="F:exonuclease activity"/>
    <property type="evidence" value="ECO:0007669"/>
    <property type="project" value="UniProtKB-KW"/>
</dbReference>
<evidence type="ECO:0000256" key="7">
    <source>
        <dbReference type="ARBA" id="ARBA00023204"/>
    </source>
</evidence>
<dbReference type="GO" id="GO:0017005">
    <property type="term" value="F:3'-tyrosyl-DNA phosphodiesterase activity"/>
    <property type="evidence" value="ECO:0007669"/>
    <property type="project" value="TreeGrafter"/>
</dbReference>
<dbReference type="EMBL" id="JAAAIL010000087">
    <property type="protein sequence ID" value="KAG0280034.1"/>
    <property type="molecule type" value="Genomic_DNA"/>
</dbReference>
<dbReference type="PANTHER" id="PTHR12415:SF0">
    <property type="entry name" value="TYROSYL-DNA PHOSPHODIESTERASE 1"/>
    <property type="match status" value="1"/>
</dbReference>
<comment type="similarity">
    <text evidence="2">Belongs to the tyrosyl-DNA phosphodiesterase family.</text>
</comment>
<comment type="subcellular location">
    <subcellularLocation>
        <location evidence="1">Nucleus</location>
    </subcellularLocation>
</comment>
<keyword evidence="5" id="KW-0378">Hydrolase</keyword>
<evidence type="ECO:0000256" key="4">
    <source>
        <dbReference type="ARBA" id="ARBA00022763"/>
    </source>
</evidence>
<evidence type="ECO:0000256" key="1">
    <source>
        <dbReference type="ARBA" id="ARBA00004123"/>
    </source>
</evidence>
<evidence type="ECO:0000256" key="5">
    <source>
        <dbReference type="ARBA" id="ARBA00022801"/>
    </source>
</evidence>
<evidence type="ECO:0000256" key="11">
    <source>
        <dbReference type="PIRSR" id="PIRSR610347-3"/>
    </source>
</evidence>
<keyword evidence="4" id="KW-0227">DNA damage</keyword>
<feature type="site" description="Interaction with DNA" evidence="11">
    <location>
        <position position="410"/>
    </location>
</feature>
<dbReference type="PANTHER" id="PTHR12415">
    <property type="entry name" value="TYROSYL-DNA PHOSPHODIESTERASE 1"/>
    <property type="match status" value="1"/>
</dbReference>
<keyword evidence="3" id="KW-0540">Nuclease</keyword>
<evidence type="ECO:0000313" key="14">
    <source>
        <dbReference type="Proteomes" id="UP001194580"/>
    </source>
</evidence>
<keyword evidence="6" id="KW-0269">Exonuclease</keyword>
<comment type="caution">
    <text evidence="13">The sequence shown here is derived from an EMBL/GenBank/DDBJ whole genome shotgun (WGS) entry which is preliminary data.</text>
</comment>
<proteinExistence type="inferred from homology"/>
<keyword evidence="7" id="KW-0234">DNA repair</keyword>
<feature type="binding site" evidence="10">
    <location>
        <position position="385"/>
    </location>
    <ligand>
        <name>substrate</name>
    </ligand>
</feature>
<gene>
    <name evidence="13" type="primary">TDP1</name>
    <name evidence="13" type="ORF">BGZ95_011478</name>
</gene>
<dbReference type="AlphaFoldDB" id="A0AAD4DJT0"/>
<evidence type="ECO:0000256" key="6">
    <source>
        <dbReference type="ARBA" id="ARBA00022839"/>
    </source>
</evidence>
<dbReference type="GO" id="GO:0006281">
    <property type="term" value="P:DNA repair"/>
    <property type="evidence" value="ECO:0007669"/>
    <property type="project" value="UniProtKB-KW"/>
</dbReference>
<dbReference type="GO" id="GO:0003690">
    <property type="term" value="F:double-stranded DNA binding"/>
    <property type="evidence" value="ECO:0007669"/>
    <property type="project" value="TreeGrafter"/>
</dbReference>
<keyword evidence="8" id="KW-0539">Nucleus</keyword>
<evidence type="ECO:0000256" key="8">
    <source>
        <dbReference type="ARBA" id="ARBA00023242"/>
    </source>
</evidence>
<evidence type="ECO:0000313" key="13">
    <source>
        <dbReference type="EMBL" id="KAG0280034.1"/>
    </source>
</evidence>
<accession>A0AAD4DJT0</accession>
<evidence type="ECO:0000256" key="9">
    <source>
        <dbReference type="PIRSR" id="PIRSR610347-1"/>
    </source>
</evidence>
<organism evidence="13 14">
    <name type="scientific">Linnemannia exigua</name>
    <dbReference type="NCBI Taxonomy" id="604196"/>
    <lineage>
        <taxon>Eukaryota</taxon>
        <taxon>Fungi</taxon>
        <taxon>Fungi incertae sedis</taxon>
        <taxon>Mucoromycota</taxon>
        <taxon>Mortierellomycotina</taxon>
        <taxon>Mortierellomycetes</taxon>
        <taxon>Mortierellales</taxon>
        <taxon>Mortierellaceae</taxon>
        <taxon>Linnemannia</taxon>
    </lineage>
</organism>
<keyword evidence="14" id="KW-1185">Reference proteome</keyword>
<feature type="region of interest" description="Disordered" evidence="12">
    <location>
        <begin position="1"/>
        <end position="37"/>
    </location>
</feature>
<feature type="compositionally biased region" description="Low complexity" evidence="12">
    <location>
        <begin position="1"/>
        <end position="25"/>
    </location>
</feature>
<dbReference type="Pfam" id="PF06087">
    <property type="entry name" value="Tyr-DNA_phospho"/>
    <property type="match status" value="1"/>
</dbReference>
<evidence type="ECO:0000256" key="12">
    <source>
        <dbReference type="SAM" id="MobiDB-lite"/>
    </source>
</evidence>
<dbReference type="GO" id="GO:0005634">
    <property type="term" value="C:nucleus"/>
    <property type="evidence" value="ECO:0007669"/>
    <property type="project" value="UniProtKB-SubCell"/>
</dbReference>
<protein>
    <submittedName>
        <fullName evidence="13">Tyrosyl-DNA phosphodiesterase 1</fullName>
    </submittedName>
</protein>
<evidence type="ECO:0000256" key="3">
    <source>
        <dbReference type="ARBA" id="ARBA00022722"/>
    </source>
</evidence>
<dbReference type="GO" id="GO:0003697">
    <property type="term" value="F:single-stranded DNA binding"/>
    <property type="evidence" value="ECO:0007669"/>
    <property type="project" value="TreeGrafter"/>
</dbReference>
<dbReference type="Gene3D" id="3.30.870.10">
    <property type="entry name" value="Endonuclease Chain A"/>
    <property type="match status" value="2"/>
</dbReference>
<feature type="binding site" evidence="10">
    <location>
        <position position="160"/>
    </location>
    <ligand>
        <name>substrate</name>
    </ligand>
</feature>
<evidence type="ECO:0000256" key="10">
    <source>
        <dbReference type="PIRSR" id="PIRSR610347-2"/>
    </source>
</evidence>
<feature type="active site" description="Nucleophile" evidence="9">
    <location>
        <position position="158"/>
    </location>
</feature>
<sequence>MSTTTTSASGTPTVAATSPSSKTPSDNTEQKRLLENEEPLASLRKKAKRSVSIRYLESPVCLTSVQRVPASINAGCVTLRSLIGDPDLELMVQINFMIDIPFVMSHVHEHIRDGLKTIVYHGLRLSMDELMKLNAGIASVYPRVTMHSVPVAGMGTHHTKAMILFYRDGSMQLVIHTANMIERDWRNKTQGVFRTGRLSKKSVAAISSTCAFERDLLEYLDRYFDHQQITSRIRQYDFSKIKATLIASAPGRYRGAERNKWGHLKLRAVLRQQVEVPREFISGSKIICQMSSIGSLGKDSQDWLRGEFEASLNSYRNSKNFGQADLCVVYPTAENVRTSFDGWEMGGSIPFKSTAYNKQAHYLNPLLHSWQGMKSGRERAMPHIKTYTRVTSREDGDHLAWFLLTSANLSKPAWGEMRDGGVLDVKSYELGVLIFPGLFEDCGASGEAMHVSMMNSTILDPYPEPYTLKLDDLDPDANEENYGDNTTSDSTLRQTIGVVPIQLPYDLPLKKYNFGTDHVWLVDKYFPGKDDFGASLSM</sequence>
<dbReference type="SUPFAM" id="SSF56024">
    <property type="entry name" value="Phospholipase D/nuclease"/>
    <property type="match status" value="2"/>
</dbReference>
<reference evidence="13" key="1">
    <citation type="journal article" date="2020" name="Fungal Divers.">
        <title>Resolving the Mortierellaceae phylogeny through synthesis of multi-gene phylogenetics and phylogenomics.</title>
        <authorList>
            <person name="Vandepol N."/>
            <person name="Liber J."/>
            <person name="Desiro A."/>
            <person name="Na H."/>
            <person name="Kennedy M."/>
            <person name="Barry K."/>
            <person name="Grigoriev I.V."/>
            <person name="Miller A.N."/>
            <person name="O'Donnell K."/>
            <person name="Stajich J.E."/>
            <person name="Bonito G."/>
        </authorList>
    </citation>
    <scope>NUCLEOTIDE SEQUENCE</scope>
    <source>
        <strain evidence="13">NRRL 28262</strain>
    </source>
</reference>